<dbReference type="Gene3D" id="3.20.20.370">
    <property type="entry name" value="Glycoside hydrolase/deacetylase"/>
    <property type="match status" value="1"/>
</dbReference>
<dbReference type="InterPro" id="IPR011330">
    <property type="entry name" value="Glyco_hydro/deAcase_b/a-brl"/>
</dbReference>
<proteinExistence type="predicted"/>
<dbReference type="Pfam" id="PF01522">
    <property type="entry name" value="Polysacc_deac_1"/>
    <property type="match status" value="1"/>
</dbReference>
<dbReference type="InterPro" id="IPR002509">
    <property type="entry name" value="NODB_dom"/>
</dbReference>
<evidence type="ECO:0000313" key="2">
    <source>
        <dbReference type="EMBL" id="XAN07526.1"/>
    </source>
</evidence>
<dbReference type="Proteomes" id="UP001442841">
    <property type="component" value="Chromosome"/>
</dbReference>
<dbReference type="EMBL" id="CP154795">
    <property type="protein sequence ID" value="XAN07526.1"/>
    <property type="molecule type" value="Genomic_DNA"/>
</dbReference>
<name>A0ABZ3FNA5_9ACTN</name>
<gene>
    <name evidence="2" type="ORF">AADG42_09540</name>
</gene>
<dbReference type="PANTHER" id="PTHR10587">
    <property type="entry name" value="GLYCOSYL TRANSFERASE-RELATED"/>
    <property type="match status" value="1"/>
</dbReference>
<keyword evidence="3" id="KW-1185">Reference proteome</keyword>
<dbReference type="PROSITE" id="PS51677">
    <property type="entry name" value="NODB"/>
    <property type="match status" value="1"/>
</dbReference>
<feature type="domain" description="NodB homology" evidence="1">
    <location>
        <begin position="47"/>
        <end position="230"/>
    </location>
</feature>
<dbReference type="InterPro" id="IPR050248">
    <property type="entry name" value="Polysacc_deacetylase_ArnD"/>
</dbReference>
<evidence type="ECO:0000259" key="1">
    <source>
        <dbReference type="PROSITE" id="PS51677"/>
    </source>
</evidence>
<organism evidence="2 3">
    <name type="scientific">Ammonicoccus fulvus</name>
    <dbReference type="NCBI Taxonomy" id="3138240"/>
    <lineage>
        <taxon>Bacteria</taxon>
        <taxon>Bacillati</taxon>
        <taxon>Actinomycetota</taxon>
        <taxon>Actinomycetes</taxon>
        <taxon>Propionibacteriales</taxon>
        <taxon>Propionibacteriaceae</taxon>
        <taxon>Ammonicoccus</taxon>
    </lineage>
</organism>
<dbReference type="SUPFAM" id="SSF88713">
    <property type="entry name" value="Glycoside hydrolase/deacetylase"/>
    <property type="match status" value="1"/>
</dbReference>
<sequence length="240" mass="26388">MVRRALGFLAIALALVLLLGLGGYKLMNSRTVQIAGELTARVETPEKVVALTFDDGPTPADTERILADLAAEDVRATFFVIGENIEKDPESITRIAAAGHELANHSWSHPRLVLMSSDEIAAEIEKTDAALRASGYAGEIQFRPPYGKKLVGLPRYLAAHDRRTIMWDVAVEDYSSPEVRQSAEDLTRLTVEKVQPGSIILLHPWQGRLDTQAAIGPVIRELKGQGYRFVTVNELLAYES</sequence>
<protein>
    <submittedName>
        <fullName evidence="2">Polysaccharide deacetylase family protein</fullName>
    </submittedName>
</protein>
<accession>A0ABZ3FNA5</accession>
<dbReference type="RefSeq" id="WP_425308988.1">
    <property type="nucleotide sequence ID" value="NZ_CP154795.1"/>
</dbReference>
<evidence type="ECO:0000313" key="3">
    <source>
        <dbReference type="Proteomes" id="UP001442841"/>
    </source>
</evidence>
<reference evidence="2 3" key="1">
    <citation type="submission" date="2024-04" db="EMBL/GenBank/DDBJ databases">
        <title>Isolation of an actinomycete strain from pig manure.</title>
        <authorList>
            <person name="Gong T."/>
            <person name="Yu Z."/>
            <person name="An M."/>
            <person name="Wei C."/>
            <person name="Yang W."/>
            <person name="Liu L."/>
        </authorList>
    </citation>
    <scope>NUCLEOTIDE SEQUENCE [LARGE SCALE GENOMIC DNA]</scope>
    <source>
        <strain evidence="2 3">ZF39</strain>
    </source>
</reference>